<evidence type="ECO:0000313" key="4">
    <source>
        <dbReference type="Proteomes" id="UP000236729"/>
    </source>
</evidence>
<dbReference type="Proteomes" id="UP000236729">
    <property type="component" value="Unassembled WGS sequence"/>
</dbReference>
<dbReference type="GO" id="GO:0005737">
    <property type="term" value="C:cytoplasm"/>
    <property type="evidence" value="ECO:0007669"/>
    <property type="project" value="TreeGrafter"/>
</dbReference>
<dbReference type="Pfam" id="PF02423">
    <property type="entry name" value="OCD_Mu_crystall"/>
    <property type="match status" value="1"/>
</dbReference>
<reference evidence="3 4" key="2">
    <citation type="submission" date="2016-10" db="EMBL/GenBank/DDBJ databases">
        <authorList>
            <person name="Varghese N."/>
            <person name="Submissions S."/>
        </authorList>
    </citation>
    <scope>NUCLEOTIDE SEQUENCE [LARGE SCALE GENOMIC DNA]</scope>
    <source>
        <strain evidence="4">ATCC 20501</strain>
        <strain evidence="2 3">CGMCC 4.3529</strain>
    </source>
</reference>
<sequence length="312" mass="31908">MRMWSDADVAAALDMDAAIGSQRVAFEALARGEAQLADKIAIRTGDDTTLSYLSRLSPRHGAVSKLVTVHPGNAGRGLPTITGTVLVMDPVTGRLVATMQATALTEIRTAAGSAVAADALALPDADELAILGSGVQARAHVRAIARVRQLREVRIFSRDAARREAAAAELTAELGLPVRAVASAAEAVREAPLIAACTLSAEPVVPTAAVAAGATVISVGSFEHHRCEVDAELVRRAGAVVVDEVGAAATHAGPIVGALERGDIARERLRALGEVLVGAAPGRRDAAEVVFYNSVGLGVQDAAAAHAVLGTL</sequence>
<accession>A0A1I1M0S9</accession>
<dbReference type="InterPro" id="IPR036291">
    <property type="entry name" value="NAD(P)-bd_dom_sf"/>
</dbReference>
<dbReference type="PIRSF" id="PIRSF001439">
    <property type="entry name" value="CryM"/>
    <property type="match status" value="1"/>
</dbReference>
<accession>A0A1H6EK08</accession>
<evidence type="ECO:0000313" key="1">
    <source>
        <dbReference type="EMBL" id="SEG97461.1"/>
    </source>
</evidence>
<reference evidence="1" key="1">
    <citation type="submission" date="2016-10" db="EMBL/GenBank/DDBJ databases">
        <authorList>
            <person name="de Groot N.N."/>
        </authorList>
    </citation>
    <scope>NUCLEOTIDE SEQUENCE [LARGE SCALE GENOMIC DNA]</scope>
    <source>
        <strain evidence="1">ATCC 20501</strain>
    </source>
</reference>
<gene>
    <name evidence="1" type="ORF">SAMN02982929_06749</name>
    <name evidence="2" type="ORF">SAMN05216506_1011704</name>
</gene>
<dbReference type="SMR" id="A0A1H6EK08"/>
<organism evidence="1 4">
    <name type="scientific">Saccharopolyspora kobensis</name>
    <dbReference type="NCBI Taxonomy" id="146035"/>
    <lineage>
        <taxon>Bacteria</taxon>
        <taxon>Bacillati</taxon>
        <taxon>Actinomycetota</taxon>
        <taxon>Actinomycetes</taxon>
        <taxon>Pseudonocardiales</taxon>
        <taxon>Pseudonocardiaceae</taxon>
        <taxon>Saccharopolyspora</taxon>
    </lineage>
</organism>
<dbReference type="SUPFAM" id="SSF51735">
    <property type="entry name" value="NAD(P)-binding Rossmann-fold domains"/>
    <property type="match status" value="1"/>
</dbReference>
<dbReference type="Gene3D" id="3.40.50.720">
    <property type="entry name" value="NAD(P)-binding Rossmann-like Domain"/>
    <property type="match status" value="1"/>
</dbReference>
<dbReference type="PANTHER" id="PTHR13812:SF19">
    <property type="entry name" value="KETIMINE REDUCTASE MU-CRYSTALLIN"/>
    <property type="match status" value="1"/>
</dbReference>
<dbReference type="Proteomes" id="UP000199690">
    <property type="component" value="Unassembled WGS sequence"/>
</dbReference>
<evidence type="ECO:0000313" key="3">
    <source>
        <dbReference type="Proteomes" id="UP000199690"/>
    </source>
</evidence>
<dbReference type="EMBL" id="FOME01000001">
    <property type="protein sequence ID" value="SFC79107.1"/>
    <property type="molecule type" value="Genomic_DNA"/>
</dbReference>
<dbReference type="PANTHER" id="PTHR13812">
    <property type="entry name" value="KETIMINE REDUCTASE MU-CRYSTALLIN"/>
    <property type="match status" value="1"/>
</dbReference>
<dbReference type="InterPro" id="IPR003462">
    <property type="entry name" value="ODC_Mu_crystall"/>
</dbReference>
<dbReference type="AlphaFoldDB" id="A0A1H6EK08"/>
<dbReference type="Gene3D" id="3.30.1780.10">
    <property type="entry name" value="ornithine cyclodeaminase, domain 1"/>
    <property type="match status" value="1"/>
</dbReference>
<protein>
    <submittedName>
        <fullName evidence="1">Ornithine cyclodeaminase</fullName>
    </submittedName>
</protein>
<proteinExistence type="predicted"/>
<dbReference type="EMBL" id="FNVB01000014">
    <property type="protein sequence ID" value="SEG97461.1"/>
    <property type="molecule type" value="Genomic_DNA"/>
</dbReference>
<dbReference type="InterPro" id="IPR023401">
    <property type="entry name" value="ODC_N"/>
</dbReference>
<dbReference type="RefSeq" id="WP_235863096.1">
    <property type="nucleotide sequence ID" value="NZ_FNVB01000014.1"/>
</dbReference>
<name>A0A1H6EK08_9PSEU</name>
<keyword evidence="3" id="KW-1185">Reference proteome</keyword>
<evidence type="ECO:0000313" key="2">
    <source>
        <dbReference type="EMBL" id="SFC79107.1"/>
    </source>
</evidence>